<dbReference type="Proteomes" id="UP001054889">
    <property type="component" value="Unassembled WGS sequence"/>
</dbReference>
<gene>
    <name evidence="3" type="primary">gb01701</name>
    <name evidence="3" type="ORF">PR202_gb01701</name>
</gene>
<accession>A0AAV5DWW5</accession>
<proteinExistence type="predicted"/>
<dbReference type="Pfam" id="PF20235">
    <property type="entry name" value="PIR2-like_helical"/>
    <property type="match status" value="2"/>
</dbReference>
<dbReference type="PANTHER" id="PTHR33120:SF42">
    <property type="entry name" value="OS12G0105000 PROTEIN"/>
    <property type="match status" value="1"/>
</dbReference>
<evidence type="ECO:0000313" key="3">
    <source>
        <dbReference type="EMBL" id="GJN14836.1"/>
    </source>
</evidence>
<comment type="caution">
    <text evidence="3">The sequence shown here is derived from an EMBL/GenBank/DDBJ whole genome shotgun (WGS) entry which is preliminary data.</text>
</comment>
<sequence length="442" mass="49195">MRRNRRTSSLKDGKEERPSLDDPIGRMRKAMHGFYCEAASMLPLESMPELRGCILVGGHCFGLLDPVSNIILNAIALLVVGGREYPAPDQIGDDDGQWYHIAHLSYMGLRAFMTAYFRYLSPAEARNYLCRSSYDLPRAISLMCQDRMAREEPLLPDGDEMKAALRAAAIEGQHPDPDILAYFMTVHYPSQYLRAAIATLRQRQHLGSDCVLQIKSLLRLRWPAASQGGWTKIEFNNMLPAGDYWFDARVGGTTLLDVTTSVGENLVARIVVQEVEQHTQSEYKSQSEKLEYIPDASMEMYNVSMPPIIYRVSGDNVPYLKMSLLETMHVYYIKALAKLPNSRRLLRALLVAGHCHGPLDTVSNIILNSIWYDMAFPPAQDTEDQLPQGEALILLQGKDTIPLAGEAPIGLTAIAGEPICRFSTVDVTKGIGVQGEAETCGQ</sequence>
<evidence type="ECO:0000259" key="2">
    <source>
        <dbReference type="Pfam" id="PF20235"/>
    </source>
</evidence>
<dbReference type="EMBL" id="BQKI01000071">
    <property type="protein sequence ID" value="GJN14836.1"/>
    <property type="molecule type" value="Genomic_DNA"/>
</dbReference>
<dbReference type="AlphaFoldDB" id="A0AAV5DWW5"/>
<reference evidence="3" key="2">
    <citation type="submission" date="2021-12" db="EMBL/GenBank/DDBJ databases">
        <title>Resequencing data analysis of finger millet.</title>
        <authorList>
            <person name="Hatakeyama M."/>
            <person name="Aluri S."/>
            <person name="Balachadran M.T."/>
            <person name="Sivarajan S.R."/>
            <person name="Poveda L."/>
            <person name="Shimizu-Inatsugi R."/>
            <person name="Schlapbach R."/>
            <person name="Sreeman S.M."/>
            <person name="Shimizu K.K."/>
        </authorList>
    </citation>
    <scope>NUCLEOTIDE SEQUENCE</scope>
</reference>
<feature type="region of interest" description="Disordered" evidence="1">
    <location>
        <begin position="1"/>
        <end position="24"/>
    </location>
</feature>
<name>A0AAV5DWW5_ELECO</name>
<organism evidence="3 4">
    <name type="scientific">Eleusine coracana subsp. coracana</name>
    <dbReference type="NCBI Taxonomy" id="191504"/>
    <lineage>
        <taxon>Eukaryota</taxon>
        <taxon>Viridiplantae</taxon>
        <taxon>Streptophyta</taxon>
        <taxon>Embryophyta</taxon>
        <taxon>Tracheophyta</taxon>
        <taxon>Spermatophyta</taxon>
        <taxon>Magnoliopsida</taxon>
        <taxon>Liliopsida</taxon>
        <taxon>Poales</taxon>
        <taxon>Poaceae</taxon>
        <taxon>PACMAD clade</taxon>
        <taxon>Chloridoideae</taxon>
        <taxon>Cynodonteae</taxon>
        <taxon>Eleusininae</taxon>
        <taxon>Eleusine</taxon>
    </lineage>
</organism>
<feature type="domain" description="PIR2-like helical" evidence="2">
    <location>
        <begin position="30"/>
        <end position="143"/>
    </location>
</feature>
<evidence type="ECO:0000256" key="1">
    <source>
        <dbReference type="SAM" id="MobiDB-lite"/>
    </source>
</evidence>
<dbReference type="PANTHER" id="PTHR33120">
    <property type="entry name" value="EXPRESSED PROTEIN-RELATED"/>
    <property type="match status" value="1"/>
</dbReference>
<reference evidence="3" key="1">
    <citation type="journal article" date="2018" name="DNA Res.">
        <title>Multiple hybrid de novo genome assembly of finger millet, an orphan allotetraploid crop.</title>
        <authorList>
            <person name="Hatakeyama M."/>
            <person name="Aluri S."/>
            <person name="Balachadran M.T."/>
            <person name="Sivarajan S.R."/>
            <person name="Patrignani A."/>
            <person name="Gruter S."/>
            <person name="Poveda L."/>
            <person name="Shimizu-Inatsugi R."/>
            <person name="Baeten J."/>
            <person name="Francoijs K.J."/>
            <person name="Nataraja K.N."/>
            <person name="Reddy Y.A.N."/>
            <person name="Phadnis S."/>
            <person name="Ravikumar R.L."/>
            <person name="Schlapbach R."/>
            <person name="Sreeman S.M."/>
            <person name="Shimizu K.K."/>
        </authorList>
    </citation>
    <scope>NUCLEOTIDE SEQUENCE</scope>
</reference>
<protein>
    <recommendedName>
        <fullName evidence="2">PIR2-like helical domain-containing protein</fullName>
    </recommendedName>
</protein>
<keyword evidence="4" id="KW-1185">Reference proteome</keyword>
<feature type="compositionally biased region" description="Basic and acidic residues" evidence="1">
    <location>
        <begin position="9"/>
        <end position="24"/>
    </location>
</feature>
<evidence type="ECO:0000313" key="4">
    <source>
        <dbReference type="Proteomes" id="UP001054889"/>
    </source>
</evidence>
<dbReference type="InterPro" id="IPR046527">
    <property type="entry name" value="PIR2-like_helical"/>
</dbReference>
<feature type="domain" description="PIR2-like helical" evidence="2">
    <location>
        <begin position="327"/>
        <end position="381"/>
    </location>
</feature>